<dbReference type="Proteomes" id="UP001589646">
    <property type="component" value="Unassembled WGS sequence"/>
</dbReference>
<accession>A0ABV5QAG2</accession>
<evidence type="ECO:0000313" key="1">
    <source>
        <dbReference type="EMBL" id="MFB9532458.1"/>
    </source>
</evidence>
<evidence type="ECO:0000313" key="2">
    <source>
        <dbReference type="Proteomes" id="UP001589646"/>
    </source>
</evidence>
<proteinExistence type="predicted"/>
<reference evidence="1 2" key="1">
    <citation type="submission" date="2024-09" db="EMBL/GenBank/DDBJ databases">
        <authorList>
            <person name="Sun Q."/>
            <person name="Mori K."/>
        </authorList>
    </citation>
    <scope>NUCLEOTIDE SEQUENCE [LARGE SCALE GENOMIC DNA]</scope>
    <source>
        <strain evidence="1 2">JCM 3323</strain>
    </source>
</reference>
<dbReference type="EMBL" id="JBHMCE010000014">
    <property type="protein sequence ID" value="MFB9532458.1"/>
    <property type="molecule type" value="Genomic_DNA"/>
</dbReference>
<organism evidence="1 2">
    <name type="scientific">Nonomuraea roseola</name>
    <dbReference type="NCBI Taxonomy" id="46179"/>
    <lineage>
        <taxon>Bacteria</taxon>
        <taxon>Bacillati</taxon>
        <taxon>Actinomycetota</taxon>
        <taxon>Actinomycetes</taxon>
        <taxon>Streptosporangiales</taxon>
        <taxon>Streptosporangiaceae</taxon>
        <taxon>Nonomuraea</taxon>
    </lineage>
</organism>
<keyword evidence="2" id="KW-1185">Reference proteome</keyword>
<sequence>MAAATLDLLIEQGTDYELALTLTSKPPDPGPLDLAGCQLRAHVRPHHGDDAPLLYDVSTGNGRIVITDAAAGQATLRIPGQESAGWEWRQAVYDLVLVDAGGRQKRLLQGAVRVRDALSELAFPDPLVCHTKHGE</sequence>
<protein>
    <submittedName>
        <fullName evidence="1">Uncharacterized protein</fullName>
    </submittedName>
</protein>
<comment type="caution">
    <text evidence="1">The sequence shown here is derived from an EMBL/GenBank/DDBJ whole genome shotgun (WGS) entry which is preliminary data.</text>
</comment>
<gene>
    <name evidence="1" type="ORF">ACFFRN_38120</name>
</gene>
<name>A0ABV5QAG2_9ACTN</name>
<dbReference type="RefSeq" id="WP_346117334.1">
    <property type="nucleotide sequence ID" value="NZ_BAAAXC010000005.1"/>
</dbReference>